<keyword evidence="9 18" id="KW-0547">Nucleotide-binding</keyword>
<evidence type="ECO:0000256" key="6">
    <source>
        <dbReference type="ARBA" id="ARBA00022679"/>
    </source>
</evidence>
<evidence type="ECO:0000256" key="12">
    <source>
        <dbReference type="ARBA" id="ARBA00022989"/>
    </source>
</evidence>
<dbReference type="Proteomes" id="UP000594261">
    <property type="component" value="Chromosome 10"/>
</dbReference>
<proteinExistence type="predicted"/>
<keyword evidence="13 19" id="KW-0472">Membrane</keyword>
<evidence type="ECO:0000256" key="1">
    <source>
        <dbReference type="ARBA" id="ARBA00004251"/>
    </source>
</evidence>
<dbReference type="EMBL" id="LRBV02000010">
    <property type="status" value="NOT_ANNOTATED_CDS"/>
    <property type="molecule type" value="Genomic_DNA"/>
</dbReference>
<evidence type="ECO:0000256" key="13">
    <source>
        <dbReference type="ARBA" id="ARBA00023136"/>
    </source>
</evidence>
<keyword evidence="4" id="KW-0723">Serine/threonine-protein kinase</keyword>
<evidence type="ECO:0000256" key="20">
    <source>
        <dbReference type="SAM" id="SignalP"/>
    </source>
</evidence>
<dbReference type="PROSITE" id="PS00108">
    <property type="entry name" value="PROTEIN_KINASE_ST"/>
    <property type="match status" value="1"/>
</dbReference>
<dbReference type="Pfam" id="PF13947">
    <property type="entry name" value="GUB_WAK_bind"/>
    <property type="match status" value="2"/>
</dbReference>
<organism evidence="22 23">
    <name type="scientific">Quercus lobata</name>
    <name type="common">Valley oak</name>
    <dbReference type="NCBI Taxonomy" id="97700"/>
    <lineage>
        <taxon>Eukaryota</taxon>
        <taxon>Viridiplantae</taxon>
        <taxon>Streptophyta</taxon>
        <taxon>Embryophyta</taxon>
        <taxon>Tracheophyta</taxon>
        <taxon>Spermatophyta</taxon>
        <taxon>Magnoliopsida</taxon>
        <taxon>eudicotyledons</taxon>
        <taxon>Gunneridae</taxon>
        <taxon>Pentapetalae</taxon>
        <taxon>rosids</taxon>
        <taxon>fabids</taxon>
        <taxon>Fagales</taxon>
        <taxon>Fagaceae</taxon>
        <taxon>Quercus</taxon>
    </lineage>
</organism>
<evidence type="ECO:0000313" key="23">
    <source>
        <dbReference type="Proteomes" id="UP000594261"/>
    </source>
</evidence>
<feature type="chain" id="PRO_5029640847" description="non-specific serine/threonine protein kinase" evidence="20">
    <location>
        <begin position="27"/>
        <end position="895"/>
    </location>
</feature>
<keyword evidence="8 20" id="KW-0732">Signal</keyword>
<comment type="catalytic activity">
    <reaction evidence="17">
        <text>L-seryl-[protein] + ATP = O-phospho-L-seryl-[protein] + ADP + H(+)</text>
        <dbReference type="Rhea" id="RHEA:17989"/>
        <dbReference type="Rhea" id="RHEA-COMP:9863"/>
        <dbReference type="Rhea" id="RHEA-COMP:11604"/>
        <dbReference type="ChEBI" id="CHEBI:15378"/>
        <dbReference type="ChEBI" id="CHEBI:29999"/>
        <dbReference type="ChEBI" id="CHEBI:30616"/>
        <dbReference type="ChEBI" id="CHEBI:83421"/>
        <dbReference type="ChEBI" id="CHEBI:456216"/>
        <dbReference type="EC" id="2.7.11.1"/>
    </reaction>
</comment>
<dbReference type="GO" id="GO:0005524">
    <property type="term" value="F:ATP binding"/>
    <property type="evidence" value="ECO:0007669"/>
    <property type="project" value="UniProtKB-UniRule"/>
</dbReference>
<feature type="binding site" evidence="18">
    <location>
        <position position="599"/>
    </location>
    <ligand>
        <name>ATP</name>
        <dbReference type="ChEBI" id="CHEBI:30616"/>
    </ligand>
</feature>
<evidence type="ECO:0000256" key="4">
    <source>
        <dbReference type="ARBA" id="ARBA00022527"/>
    </source>
</evidence>
<evidence type="ECO:0000256" key="17">
    <source>
        <dbReference type="ARBA" id="ARBA00048679"/>
    </source>
</evidence>
<feature type="signal peptide" evidence="20">
    <location>
        <begin position="1"/>
        <end position="26"/>
    </location>
</feature>
<evidence type="ECO:0000256" key="2">
    <source>
        <dbReference type="ARBA" id="ARBA00012513"/>
    </source>
</evidence>
<dbReference type="OMA" id="ARNATHH"/>
<name>A0A7N2MNW9_QUELO</name>
<dbReference type="PANTHER" id="PTHR46008">
    <property type="entry name" value="LEAF RUST 10 DISEASE-RESISTANCE LOCUS RECEPTOR-LIKE PROTEIN KINASE-LIKE 1.4"/>
    <property type="match status" value="1"/>
</dbReference>
<keyword evidence="23" id="KW-1185">Reference proteome</keyword>
<dbReference type="InterPro" id="IPR000719">
    <property type="entry name" value="Prot_kinase_dom"/>
</dbReference>
<dbReference type="Gene3D" id="3.30.200.20">
    <property type="entry name" value="Phosphorylase Kinase, domain 1"/>
    <property type="match status" value="1"/>
</dbReference>
<reference evidence="22" key="2">
    <citation type="submission" date="2021-01" db="UniProtKB">
        <authorList>
            <consortium name="EnsemblPlants"/>
        </authorList>
    </citation>
    <scope>IDENTIFICATION</scope>
</reference>
<dbReference type="PROSITE" id="PS50011">
    <property type="entry name" value="PROTEIN_KINASE_DOM"/>
    <property type="match status" value="1"/>
</dbReference>
<evidence type="ECO:0000256" key="7">
    <source>
        <dbReference type="ARBA" id="ARBA00022692"/>
    </source>
</evidence>
<dbReference type="InParanoid" id="A0A7N2MNW9"/>
<keyword evidence="3" id="KW-1003">Cell membrane</keyword>
<dbReference type="Gramene" id="QL10p025997:mrna">
    <property type="protein sequence ID" value="QL10p025997:mrna"/>
    <property type="gene ID" value="QL10p025997"/>
</dbReference>
<keyword evidence="10" id="KW-0418">Kinase</keyword>
<evidence type="ECO:0000256" key="15">
    <source>
        <dbReference type="ARBA" id="ARBA00023180"/>
    </source>
</evidence>
<dbReference type="GO" id="GO:0004674">
    <property type="term" value="F:protein serine/threonine kinase activity"/>
    <property type="evidence" value="ECO:0007669"/>
    <property type="project" value="UniProtKB-KW"/>
</dbReference>
<feature type="domain" description="Protein kinase" evidence="21">
    <location>
        <begin position="571"/>
        <end position="852"/>
    </location>
</feature>
<keyword evidence="14" id="KW-0675">Receptor</keyword>
<dbReference type="EC" id="2.7.11.1" evidence="2"/>
<evidence type="ECO:0000256" key="11">
    <source>
        <dbReference type="ARBA" id="ARBA00022840"/>
    </source>
</evidence>
<evidence type="ECO:0000256" key="14">
    <source>
        <dbReference type="ARBA" id="ARBA00023170"/>
    </source>
</evidence>
<feature type="transmembrane region" description="Helical" evidence="19">
    <location>
        <begin position="496"/>
        <end position="518"/>
    </location>
</feature>
<evidence type="ECO:0000256" key="3">
    <source>
        <dbReference type="ARBA" id="ARBA00022475"/>
    </source>
</evidence>
<evidence type="ECO:0000256" key="9">
    <source>
        <dbReference type="ARBA" id="ARBA00022741"/>
    </source>
</evidence>
<keyword evidence="11 18" id="KW-0067">ATP-binding</keyword>
<dbReference type="FunFam" id="3.30.200.20:FF:000214">
    <property type="entry name" value="WAK1-OsWAK receptor-like cytoplasmic kinase (OsWAK-RLCK)"/>
    <property type="match status" value="1"/>
</dbReference>
<evidence type="ECO:0000256" key="5">
    <source>
        <dbReference type="ARBA" id="ARBA00022553"/>
    </source>
</evidence>
<evidence type="ECO:0000256" key="10">
    <source>
        <dbReference type="ARBA" id="ARBA00022777"/>
    </source>
</evidence>
<dbReference type="Gene3D" id="1.10.510.10">
    <property type="entry name" value="Transferase(Phosphotransferase) domain 1"/>
    <property type="match status" value="1"/>
</dbReference>
<dbReference type="PROSITE" id="PS00107">
    <property type="entry name" value="PROTEIN_KINASE_ATP"/>
    <property type="match status" value="1"/>
</dbReference>
<keyword evidence="12 19" id="KW-1133">Transmembrane helix</keyword>
<dbReference type="SMART" id="SM00220">
    <property type="entry name" value="S_TKc"/>
    <property type="match status" value="1"/>
</dbReference>
<evidence type="ECO:0000256" key="8">
    <source>
        <dbReference type="ARBA" id="ARBA00022729"/>
    </source>
</evidence>
<keyword evidence="15" id="KW-0325">Glycoprotein</keyword>
<sequence>MNSHYLSLSPLITLFFFLTILPPSYSNAVEYFVECSRTFDCGWIKNIPYPFWGGNRPEYCGIQGFELTCRDNEYPIIIIEELKFLVLNISQSHTIMTIARLDLWNSPCPPKLDNTTLDFNNFDYSTPIDLNLTLFYNCTSRVRGLDGANFSCPLGGVGATDNTANYFVEEFSPKIPELLKECKTGIRVPILRTALIGAVWEALPLPKVLKQGFDVDYLNALSTCWACVASGGICNSASSSQSFVCFCRDGEQPRVCSSNVNYILSLDPKFQACVPCTCGDGPNISYPFWILHEQEPFCGNPNFTIICKDKNPVLTIANDDYIIKDIYYSNQSFLVANAVVYEDTCPAPLHNVSLGQTPFNFSLYNSDFSTFYNCSSKPYYPVYELDCASNSTTHHSFAVFHKEALELHNYSLESCRSLVDVPVDVGVNFTSLLLMNYTEVLKMGFSLNWSAHDCSSCERSNGRCGFENNEFVCFCHDRPHLKTCNDDNRGNKLRRIVAAGVSASLVMVFIILSVIFLIHRRRMKKKYDPSILISRSISYDPSGTTDQDRGSSYFGVHLFTYNELEEATNNFDSSKELGDGGFGTVYYGILRDGRQVAVKRLYEHNCKRVEQFMNEVEILTRLRHPNLVSLYGCTSRSSRELLLVYEYIPNGTVADHLHGDLAKPGALPFPTRMKIAVETATALAYLHASDIIHRDVKTNNILLDNNFLVKVADFGLSRLFPTDVTHVSTAPQGTPGYVDPEYHECYQLTEKSDVFSFGVVLIELISSMPAVDISRHRHEINLSNMAMNKIQNHTLHELVDPSLGFELDCTVKNMITDVAELAFQCLQYVKEMRPSMAEVLEALKDIQHRDYINDKEEINISADDVVLLKSDPAPLSPDSALNWNISTSTTSNGSH</sequence>
<keyword evidence="7 19" id="KW-0812">Transmembrane</keyword>
<dbReference type="InterPro" id="IPR025287">
    <property type="entry name" value="WAK_GUB"/>
</dbReference>
<dbReference type="GO" id="GO:0005886">
    <property type="term" value="C:plasma membrane"/>
    <property type="evidence" value="ECO:0007669"/>
    <property type="project" value="UniProtKB-SubCell"/>
</dbReference>
<dbReference type="InterPro" id="IPR011009">
    <property type="entry name" value="Kinase-like_dom_sf"/>
</dbReference>
<dbReference type="InterPro" id="IPR032872">
    <property type="entry name" value="WAK_assoc_C"/>
</dbReference>
<dbReference type="Pfam" id="PF14380">
    <property type="entry name" value="WAK_assoc"/>
    <property type="match status" value="2"/>
</dbReference>
<evidence type="ECO:0000259" key="21">
    <source>
        <dbReference type="PROSITE" id="PS50011"/>
    </source>
</evidence>
<evidence type="ECO:0000256" key="16">
    <source>
        <dbReference type="ARBA" id="ARBA00047899"/>
    </source>
</evidence>
<evidence type="ECO:0000256" key="19">
    <source>
        <dbReference type="SAM" id="Phobius"/>
    </source>
</evidence>
<dbReference type="InterPro" id="IPR001245">
    <property type="entry name" value="Ser-Thr/Tyr_kinase_cat_dom"/>
</dbReference>
<reference evidence="22 23" key="1">
    <citation type="journal article" date="2016" name="G3 (Bethesda)">
        <title>First Draft Assembly and Annotation of the Genome of a California Endemic Oak Quercus lobata Nee (Fagaceae).</title>
        <authorList>
            <person name="Sork V.L."/>
            <person name="Fitz-Gibbon S.T."/>
            <person name="Puiu D."/>
            <person name="Crepeau M."/>
            <person name="Gugger P.F."/>
            <person name="Sherman R."/>
            <person name="Stevens K."/>
            <person name="Langley C.H."/>
            <person name="Pellegrini M."/>
            <person name="Salzberg S.L."/>
        </authorList>
    </citation>
    <scope>NUCLEOTIDE SEQUENCE [LARGE SCALE GENOMIC DNA]</scope>
    <source>
        <strain evidence="22 23">cv. SW786</strain>
    </source>
</reference>
<dbReference type="GO" id="GO:0030247">
    <property type="term" value="F:polysaccharide binding"/>
    <property type="evidence" value="ECO:0007669"/>
    <property type="project" value="InterPro"/>
</dbReference>
<dbReference type="FunCoup" id="A0A7N2MNW9">
    <property type="interactions" value="44"/>
</dbReference>
<evidence type="ECO:0000313" key="22">
    <source>
        <dbReference type="EnsemblPlants" id="QL10p025997:mrna"/>
    </source>
</evidence>
<comment type="catalytic activity">
    <reaction evidence="16">
        <text>L-threonyl-[protein] + ATP = O-phospho-L-threonyl-[protein] + ADP + H(+)</text>
        <dbReference type="Rhea" id="RHEA:46608"/>
        <dbReference type="Rhea" id="RHEA-COMP:11060"/>
        <dbReference type="Rhea" id="RHEA-COMP:11605"/>
        <dbReference type="ChEBI" id="CHEBI:15378"/>
        <dbReference type="ChEBI" id="CHEBI:30013"/>
        <dbReference type="ChEBI" id="CHEBI:30616"/>
        <dbReference type="ChEBI" id="CHEBI:61977"/>
        <dbReference type="ChEBI" id="CHEBI:456216"/>
        <dbReference type="EC" id="2.7.11.1"/>
    </reaction>
</comment>
<dbReference type="PANTHER" id="PTHR46008:SF20">
    <property type="entry name" value="PROTEIN KINASE DOMAIN-CONTAINING PROTEIN"/>
    <property type="match status" value="1"/>
</dbReference>
<dbReference type="AlphaFoldDB" id="A0A7N2MNW9"/>
<dbReference type="FunFam" id="1.10.510.10:FF:000161">
    <property type="entry name" value="Wall-associated receptor kinase-like 20"/>
    <property type="match status" value="1"/>
</dbReference>
<dbReference type="Pfam" id="PF07714">
    <property type="entry name" value="PK_Tyr_Ser-Thr"/>
    <property type="match status" value="1"/>
</dbReference>
<keyword evidence="6" id="KW-0808">Transferase</keyword>
<protein>
    <recommendedName>
        <fullName evidence="2">non-specific serine/threonine protein kinase</fullName>
        <ecNumber evidence="2">2.7.11.1</ecNumber>
    </recommendedName>
</protein>
<keyword evidence="5" id="KW-0597">Phosphoprotein</keyword>
<accession>A0A7N2MNW9</accession>
<comment type="subcellular location">
    <subcellularLocation>
        <location evidence="1">Cell membrane</location>
        <topology evidence="1">Single-pass type I membrane protein</topology>
    </subcellularLocation>
</comment>
<dbReference type="SUPFAM" id="SSF56112">
    <property type="entry name" value="Protein kinase-like (PK-like)"/>
    <property type="match status" value="1"/>
</dbReference>
<dbReference type="InterPro" id="IPR008271">
    <property type="entry name" value="Ser/Thr_kinase_AS"/>
</dbReference>
<evidence type="ECO:0000256" key="18">
    <source>
        <dbReference type="PROSITE-ProRule" id="PRU10141"/>
    </source>
</evidence>
<dbReference type="InterPro" id="IPR017441">
    <property type="entry name" value="Protein_kinase_ATP_BS"/>
</dbReference>
<dbReference type="EnsemblPlants" id="QL10p025997:mrna">
    <property type="protein sequence ID" value="QL10p025997:mrna"/>
    <property type="gene ID" value="QL10p025997"/>
</dbReference>